<dbReference type="PANTHER" id="PTHR43767:SF10">
    <property type="entry name" value="SURFACTIN SYNTHASE SUBUNIT 1"/>
    <property type="match status" value="1"/>
</dbReference>
<evidence type="ECO:0000313" key="2">
    <source>
        <dbReference type="EMBL" id="MFK7160441.1"/>
    </source>
</evidence>
<gene>
    <name evidence="2" type="ORF">V6U78_05260</name>
</gene>
<feature type="domain" description="AMP-dependent synthetase/ligase" evidence="1">
    <location>
        <begin position="119"/>
        <end position="273"/>
    </location>
</feature>
<dbReference type="Proteomes" id="UP001621714">
    <property type="component" value="Unassembled WGS sequence"/>
</dbReference>
<accession>A0ABW8PVX3</accession>
<proteinExistence type="predicted"/>
<dbReference type="RefSeq" id="WP_405338158.1">
    <property type="nucleotide sequence ID" value="NZ_JBANFI010000003.1"/>
</dbReference>
<dbReference type="InterPro" id="IPR045851">
    <property type="entry name" value="AMP-bd_C_sf"/>
</dbReference>
<sequence>MIPQEVSSTELLTQPLVLAVIQSLVAAELKSLRPQQANQIFAEDWSAATQLQSRPGASADLCLQVDSIERMALATALVDFFQLAESGLEDYLLRWNTLGQWADLVIEARRRGSQDLHFLTSGTAGEPKVCAHAWPQLVEEVRFFAAEFERQMPGPPQRLLALSPCHHIYGFLFSVLLAAHWQVPVVRGQAAFFAVQARRLKAGDVLVGYPLVWKHLARNQQPFPPGVLGLTSTAPCDPLLIHQLLNQGLGQMIEIYGSSETAGVGWRCHPEQPFELLPRWEASAQPHQLVDHHTQQQQQLSDALEWQDARHFYPRGRLDAAVQVAGVNVFPQRIARQLAALPGVHQAQVRLMQPHEGERLKAFIVLNQPEQQAEMLVKLQAYCADHLSPPERPVAFTFGTSCPVNALGKPSDWPISSSAEWINS</sequence>
<comment type="caution">
    <text evidence="2">The sequence shown here is derived from an EMBL/GenBank/DDBJ whole genome shotgun (WGS) entry which is preliminary data.</text>
</comment>
<organism evidence="2 3">
    <name type="scientific">Marinospirillum alkalitolerans</name>
    <dbReference type="NCBI Taxonomy" id="3123374"/>
    <lineage>
        <taxon>Bacteria</taxon>
        <taxon>Pseudomonadati</taxon>
        <taxon>Pseudomonadota</taxon>
        <taxon>Gammaproteobacteria</taxon>
        <taxon>Oceanospirillales</taxon>
        <taxon>Oceanospirillaceae</taxon>
        <taxon>Marinospirillum</taxon>
    </lineage>
</organism>
<dbReference type="EMBL" id="JBANFI010000003">
    <property type="protein sequence ID" value="MFK7160441.1"/>
    <property type="molecule type" value="Genomic_DNA"/>
</dbReference>
<dbReference type="Gene3D" id="3.30.300.30">
    <property type="match status" value="1"/>
</dbReference>
<reference evidence="2 3" key="1">
    <citation type="submission" date="2024-02" db="EMBL/GenBank/DDBJ databases">
        <title>Marinospirillum sp. MEB 164 isolated from Lonar lake sediment.</title>
        <authorList>
            <person name="Joshi A."/>
            <person name="Thite S."/>
        </authorList>
    </citation>
    <scope>NUCLEOTIDE SEQUENCE [LARGE SCALE GENOMIC DNA]</scope>
    <source>
        <strain evidence="2 3">MEB164</strain>
    </source>
</reference>
<dbReference type="PANTHER" id="PTHR43767">
    <property type="entry name" value="LONG-CHAIN-FATTY-ACID--COA LIGASE"/>
    <property type="match status" value="1"/>
</dbReference>
<dbReference type="InterPro" id="IPR000873">
    <property type="entry name" value="AMP-dep_synth/lig_dom"/>
</dbReference>
<evidence type="ECO:0000313" key="3">
    <source>
        <dbReference type="Proteomes" id="UP001621714"/>
    </source>
</evidence>
<dbReference type="SUPFAM" id="SSF56801">
    <property type="entry name" value="Acetyl-CoA synthetase-like"/>
    <property type="match status" value="1"/>
</dbReference>
<evidence type="ECO:0000259" key="1">
    <source>
        <dbReference type="Pfam" id="PF00501"/>
    </source>
</evidence>
<dbReference type="InterPro" id="IPR050237">
    <property type="entry name" value="ATP-dep_AMP-bd_enzyme"/>
</dbReference>
<dbReference type="InterPro" id="IPR042099">
    <property type="entry name" value="ANL_N_sf"/>
</dbReference>
<protein>
    <submittedName>
        <fullName evidence="2">AMP-binding protein</fullName>
    </submittedName>
</protein>
<keyword evidence="3" id="KW-1185">Reference proteome</keyword>
<dbReference type="Gene3D" id="3.40.50.12780">
    <property type="entry name" value="N-terminal domain of ligase-like"/>
    <property type="match status" value="1"/>
</dbReference>
<name>A0ABW8PVX3_9GAMM</name>
<dbReference type="Pfam" id="PF00501">
    <property type="entry name" value="AMP-binding"/>
    <property type="match status" value="1"/>
</dbReference>